<keyword evidence="2" id="KW-1185">Reference proteome</keyword>
<dbReference type="AlphaFoldDB" id="A0A5S3PRA6"/>
<evidence type="ECO:0000313" key="2">
    <source>
        <dbReference type="Proteomes" id="UP000310314"/>
    </source>
</evidence>
<sequence>MNLIRQEILLKKLLQYRFRKYGLGLIKVEAYDTFEDKKYMCRVEVFKGGTEIQHRIMKYESFLDDSFAQRMEKKLSLLLMDTGRISRYS</sequence>
<dbReference type="Proteomes" id="UP000310314">
    <property type="component" value="Unassembled WGS sequence"/>
</dbReference>
<dbReference type="EMBL" id="VATY01000002">
    <property type="protein sequence ID" value="TMM57159.1"/>
    <property type="molecule type" value="Genomic_DNA"/>
</dbReference>
<protein>
    <submittedName>
        <fullName evidence="1">Uncharacterized protein</fullName>
    </submittedName>
</protein>
<accession>A0A5S3PRA6</accession>
<name>A0A5S3PRA6_9FLAO</name>
<evidence type="ECO:0000313" key="1">
    <source>
        <dbReference type="EMBL" id="TMM57159.1"/>
    </source>
</evidence>
<reference evidence="1 2" key="1">
    <citation type="submission" date="2019-05" db="EMBL/GenBank/DDBJ databases">
        <authorList>
            <person name="Zhang J.-Y."/>
            <person name="Feg X."/>
            <person name="Du Z.-J."/>
        </authorList>
    </citation>
    <scope>NUCLEOTIDE SEQUENCE [LARGE SCALE GENOMIC DNA]</scope>
    <source>
        <strain evidence="1 2">RZ26</strain>
    </source>
</reference>
<gene>
    <name evidence="1" type="ORF">FEE95_11750</name>
</gene>
<proteinExistence type="predicted"/>
<comment type="caution">
    <text evidence="1">The sequence shown here is derived from an EMBL/GenBank/DDBJ whole genome shotgun (WGS) entry which is preliminary data.</text>
</comment>
<dbReference type="OrthoDB" id="1448680at2"/>
<organism evidence="1 2">
    <name type="scientific">Maribacter algarum</name>
    <name type="common">ex Zhang et al. 2020</name>
    <dbReference type="NCBI Taxonomy" id="2578118"/>
    <lineage>
        <taxon>Bacteria</taxon>
        <taxon>Pseudomonadati</taxon>
        <taxon>Bacteroidota</taxon>
        <taxon>Flavobacteriia</taxon>
        <taxon>Flavobacteriales</taxon>
        <taxon>Flavobacteriaceae</taxon>
        <taxon>Maribacter</taxon>
    </lineage>
</organism>
<dbReference type="RefSeq" id="WP_138658141.1">
    <property type="nucleotide sequence ID" value="NZ_VATY01000002.1"/>
</dbReference>